<dbReference type="InterPro" id="IPR017853">
    <property type="entry name" value="GH"/>
</dbReference>
<dbReference type="SUPFAM" id="SSF56112">
    <property type="entry name" value="Protein kinase-like (PK-like)"/>
    <property type="match status" value="1"/>
</dbReference>
<comment type="similarity">
    <text evidence="2">Belongs to the glycosyl hydrolase 20 family.</text>
</comment>
<dbReference type="InterPro" id="IPR015883">
    <property type="entry name" value="Glyco_hydro_20_cat"/>
</dbReference>
<dbReference type="Proteomes" id="UP000502823">
    <property type="component" value="Unassembled WGS sequence"/>
</dbReference>
<keyword evidence="4" id="KW-0378">Hydrolase</keyword>
<organism evidence="8 9">
    <name type="scientific">Coptotermes formosanus</name>
    <name type="common">Formosan subterranean termite</name>
    <dbReference type="NCBI Taxonomy" id="36987"/>
    <lineage>
        <taxon>Eukaryota</taxon>
        <taxon>Metazoa</taxon>
        <taxon>Ecdysozoa</taxon>
        <taxon>Arthropoda</taxon>
        <taxon>Hexapoda</taxon>
        <taxon>Insecta</taxon>
        <taxon>Pterygota</taxon>
        <taxon>Neoptera</taxon>
        <taxon>Polyneoptera</taxon>
        <taxon>Dictyoptera</taxon>
        <taxon>Blattodea</taxon>
        <taxon>Blattoidea</taxon>
        <taxon>Termitoidae</taxon>
        <taxon>Rhinotermitidae</taxon>
        <taxon>Coptotermes</taxon>
    </lineage>
</organism>
<sequence length="1228" mass="138141">MGLAASYAGRLGLTAWRRKSTLLGMAAGLVLLVLCLQYSTTSRPDSAVKPEDSPQGTTAVNGGKSPLQRTLRNHQEGRNSDTVAKVSSDQLLRVHDPEQGGNRIEDDRDGLKRSIGVENVKFVQTDDKHAIVTASYETVVEKHRRLPMEQPAREEVAVRKATVEQLDGEVQRAAVEVSTPGPQPLLQYNSYDQQGLYQMGIPYVSLDQRKPYVPEQRLVHFDLKGAPPKVSYLKRLFPLIRQLGATGILLEWEDMFPFSGPLSSLAAGNSYSRREVEDILTAARGSELEVIPLVQTFGHVEFALKHSEFAELREVPESPQALCPSLNASMDFVEKLIEQVMELHQGARFLHIGCDEVFQMGECRRCRSQMRETLFLSHVARVASFVRNRYGVVTPIIWDDMLRHLSPQSLDEFRIGELVEPMVWVYAEDVYRFVPSMVWDKLAAVFPYVWSASAFKGAFGETLYIPNVKRHLENNLRWLEVMSAESPKFKGGFRGIALTGWQRYDHFAVLCELLPAAVPSLAVNLLATSHGYFNQSLKGKLQSSLGCSRPGSPASSSTYGRSEAIVNLNSDPYLWDKFSRCFFPGAPFFKLTYRLHAAEMEVKEFVESVMKSKGWMTDYNIRRKFSSPLRVDELMGEHPRVYHTLTALARSARDTLDDVFDSFTIAEWVEQRIYPDIQTLEQLQRDSLTLKSVRTSVGYSWIIVVRVLSHFLSSVVLSNNQPFKFCPPPPKPQTVEYSWRSLLAPLRFMCNPPLPKSRSSIQLFGPTKFRSSGECNVGPVSRQGPLDTTIVKLTSSWERRVHAAMSTQTPAKLTLQFVRGLLAETDPDVCVSSFEVATGSGRGDNYTAMLYRVRVQGMTRNNEPWNRSLIYKCLPDNPAQRQAFKSDVLFRNEVAFYTQALPVLLQFQSTCVISSPFQATPRCYLACETELVLEDLCARGFVMVDRKAGLDAAHCHAAMRELALLHALSLAMKLRRPQEFATGVAACVQEAVFVPENEDWYRGYYRAATRNALTMVQEALGDGTRYVDKFREFVDNSKFFGRMVSLVEPQEPLAVLCHGDCWTNNILFRYSEEGDILEVCLVDFQLARYGSPALDIVNLLYCCTSREMRLGHMAGLLCNYHATLYMALKQLTQDATDLQSDILDPDRLWEMIQGEMHRCGRYGLGLALDMIPISVCDSAQAPDLYVGSDSTKSQEVSTNNTLPVSTSSELCQRKMAELVQELVDNGVL</sequence>
<accession>A0A6L2PI68</accession>
<dbReference type="Gene3D" id="3.90.1200.10">
    <property type="match status" value="1"/>
</dbReference>
<keyword evidence="6" id="KW-0812">Transmembrane</keyword>
<keyword evidence="9" id="KW-1185">Reference proteome</keyword>
<comment type="catalytic activity">
    <reaction evidence="1">
        <text>Hydrolysis of terminal non-reducing N-acetyl-D-hexosamine residues in N-acetyl-beta-D-hexosaminides.</text>
        <dbReference type="EC" id="3.2.1.52"/>
    </reaction>
</comment>
<evidence type="ECO:0000256" key="6">
    <source>
        <dbReference type="SAM" id="Phobius"/>
    </source>
</evidence>
<dbReference type="PANTHER" id="PTHR21040:SF8">
    <property type="entry name" value="BCDNA.GH04120"/>
    <property type="match status" value="1"/>
</dbReference>
<evidence type="ECO:0000313" key="8">
    <source>
        <dbReference type="EMBL" id="GFG32269.1"/>
    </source>
</evidence>
<feature type="region of interest" description="Disordered" evidence="5">
    <location>
        <begin position="43"/>
        <end position="82"/>
    </location>
</feature>
<feature type="transmembrane region" description="Helical" evidence="6">
    <location>
        <begin position="21"/>
        <end position="39"/>
    </location>
</feature>
<dbReference type="InterPro" id="IPR015897">
    <property type="entry name" value="CHK_kinase-like"/>
</dbReference>
<dbReference type="InParanoid" id="A0A6L2PI68"/>
<dbReference type="Pfam" id="PF00728">
    <property type="entry name" value="Glyco_hydro_20"/>
    <property type="match status" value="1"/>
</dbReference>
<dbReference type="GO" id="GO:0005975">
    <property type="term" value="P:carbohydrate metabolic process"/>
    <property type="evidence" value="ECO:0007669"/>
    <property type="project" value="InterPro"/>
</dbReference>
<proteinExistence type="inferred from homology"/>
<evidence type="ECO:0000256" key="2">
    <source>
        <dbReference type="ARBA" id="ARBA00006285"/>
    </source>
</evidence>
<evidence type="ECO:0000256" key="1">
    <source>
        <dbReference type="ARBA" id="ARBA00001231"/>
    </source>
</evidence>
<dbReference type="OrthoDB" id="10023921at2759"/>
<evidence type="ECO:0000256" key="4">
    <source>
        <dbReference type="ARBA" id="ARBA00022801"/>
    </source>
</evidence>
<dbReference type="Gene3D" id="3.20.20.80">
    <property type="entry name" value="Glycosidases"/>
    <property type="match status" value="1"/>
</dbReference>
<feature type="non-terminal residue" evidence="8">
    <location>
        <position position="1228"/>
    </location>
</feature>
<evidence type="ECO:0000256" key="3">
    <source>
        <dbReference type="ARBA" id="ARBA00012663"/>
    </source>
</evidence>
<keyword evidence="6" id="KW-0472">Membrane</keyword>
<dbReference type="InterPro" id="IPR004119">
    <property type="entry name" value="EcKL"/>
</dbReference>
<dbReference type="InterPro" id="IPR011009">
    <property type="entry name" value="Kinase-like_dom_sf"/>
</dbReference>
<evidence type="ECO:0000256" key="5">
    <source>
        <dbReference type="SAM" id="MobiDB-lite"/>
    </source>
</evidence>
<dbReference type="SMART" id="SM00587">
    <property type="entry name" value="CHK"/>
    <property type="match status" value="1"/>
</dbReference>
<gene>
    <name evidence="8" type="ORF">Cfor_09903</name>
</gene>
<dbReference type="FunCoup" id="A0A6L2PI68">
    <property type="interactions" value="663"/>
</dbReference>
<comment type="caution">
    <text evidence="8">The sequence shown here is derived from an EMBL/GenBank/DDBJ whole genome shotgun (WGS) entry which is preliminary data.</text>
</comment>
<dbReference type="PANTHER" id="PTHR21040">
    <property type="entry name" value="BCDNA.GH04120"/>
    <property type="match status" value="1"/>
</dbReference>
<dbReference type="SUPFAM" id="SSF51445">
    <property type="entry name" value="(Trans)glycosidases"/>
    <property type="match status" value="1"/>
</dbReference>
<dbReference type="GO" id="GO:0004563">
    <property type="term" value="F:beta-N-acetylhexosaminidase activity"/>
    <property type="evidence" value="ECO:0007669"/>
    <property type="project" value="UniProtKB-EC"/>
</dbReference>
<keyword evidence="6" id="KW-1133">Transmembrane helix</keyword>
<dbReference type="CDD" id="cd06565">
    <property type="entry name" value="GH20_GcnA-like"/>
    <property type="match status" value="1"/>
</dbReference>
<reference evidence="9" key="1">
    <citation type="submission" date="2020-01" db="EMBL/GenBank/DDBJ databases">
        <title>Draft genome sequence of the Termite Coptotermes fromosanus.</title>
        <authorList>
            <person name="Itakura S."/>
            <person name="Yosikawa Y."/>
            <person name="Umezawa K."/>
        </authorList>
    </citation>
    <scope>NUCLEOTIDE SEQUENCE [LARGE SCALE GENOMIC DNA]</scope>
</reference>
<dbReference type="Pfam" id="PF02958">
    <property type="entry name" value="EcKL"/>
    <property type="match status" value="1"/>
</dbReference>
<dbReference type="InterPro" id="IPR038901">
    <property type="entry name" value="HEXDC-like"/>
</dbReference>
<feature type="domain" description="CHK kinase-like" evidence="7">
    <location>
        <begin position="931"/>
        <end position="1130"/>
    </location>
</feature>
<dbReference type="AlphaFoldDB" id="A0A6L2PI68"/>
<evidence type="ECO:0000259" key="7">
    <source>
        <dbReference type="SMART" id="SM00587"/>
    </source>
</evidence>
<name>A0A6L2PI68_COPFO</name>
<protein>
    <recommendedName>
        <fullName evidence="3">beta-N-acetylhexosaminidase</fullName>
        <ecNumber evidence="3">3.2.1.52</ecNumber>
    </recommendedName>
</protein>
<evidence type="ECO:0000313" key="9">
    <source>
        <dbReference type="Proteomes" id="UP000502823"/>
    </source>
</evidence>
<dbReference type="EMBL" id="BLKM01000356">
    <property type="protein sequence ID" value="GFG32269.1"/>
    <property type="molecule type" value="Genomic_DNA"/>
</dbReference>
<dbReference type="EC" id="3.2.1.52" evidence="3"/>